<protein>
    <recommendedName>
        <fullName evidence="3">Condensation domain-containing protein</fullName>
    </recommendedName>
</protein>
<reference evidence="1 2" key="1">
    <citation type="submission" date="2024-02" db="EMBL/GenBank/DDBJ databases">
        <authorList>
            <person name="Vignale AGUSTIN F."/>
            <person name="Sosa J E."/>
            <person name="Modenutti C."/>
        </authorList>
    </citation>
    <scope>NUCLEOTIDE SEQUENCE [LARGE SCALE GENOMIC DNA]</scope>
</reference>
<dbReference type="EMBL" id="CAUOFW020003414">
    <property type="protein sequence ID" value="CAK9159829.1"/>
    <property type="molecule type" value="Genomic_DNA"/>
</dbReference>
<sequence length="824" mass="92497">MSEPKCRPVGLTEYSWCKAVPGGTGITVLALLISKPIDLSLLQNALHQLQKSHPILNSKLRHNTTINSFSYTTPSTPHLQIQLFDLQSTSDILQGLTNPNNSSMSHFHLILEREINTNTWCANNDSLDSEIDVFFASVYTLRDDRWAVMLRLHTSACDRTSAVSLLRELLGLICEGKKEELELQREVEEEMEVGLGIEDCIPPGKANKPFWARGVDILGYSLNSLRLANLNFKDIDSPRSSQVVKLQLNSDDTDRILLIQLFDLQSTSDILQGLTNPNNPSMSHFHLILEREINTNTWCANNDSLNSEIDVFFVSVYTLSDDRWAVMLRLHTSACDRTSAVSLQRELLGLIGEGKKEELELQREVEEEMEVGLGIEDYIPPGKANKPFWARGVDMLGYSLNSLRLANLNFKGIDSPRSSQVVKLQLNSDDTDRILLIQLFDLQSTSDILQGLTNPNNPSMSHFHLILEREINTNTWCANNDSLNSEIDVFFVSVYTLSDDRWAVMLRLHTSACDRTSAVSLQRELLGLIGEGKKEELELQREVEEEMEVGLGIEDYIPPGKANKPFWARGVDMLGYSLNSLRLANLNFKGIDSPRSSQVVKLQLNSDDTDRILLGCKSRGIKLCGLLAAAGLIAAHSSNCLPDQWQKYAVVTLTDCRSMLHPVLSCRNFGFYHSAIVNTHDIKEGENLWELAKRTYMSFANAKNNQKHFWDMNDLNFLMVKAIDNPGLTRSSSLRTSLISVFEDPVIDHSDELHQEIGLEDYIGCASVHSVGPSIAIFDTIRDGELDCACVYPSPLHSREQMLELIDDMKRILVNGSNHVESDS</sequence>
<keyword evidence="2" id="KW-1185">Reference proteome</keyword>
<organism evidence="1 2">
    <name type="scientific">Ilex paraguariensis</name>
    <name type="common">yerba mate</name>
    <dbReference type="NCBI Taxonomy" id="185542"/>
    <lineage>
        <taxon>Eukaryota</taxon>
        <taxon>Viridiplantae</taxon>
        <taxon>Streptophyta</taxon>
        <taxon>Embryophyta</taxon>
        <taxon>Tracheophyta</taxon>
        <taxon>Spermatophyta</taxon>
        <taxon>Magnoliopsida</taxon>
        <taxon>eudicotyledons</taxon>
        <taxon>Gunneridae</taxon>
        <taxon>Pentapetalae</taxon>
        <taxon>asterids</taxon>
        <taxon>campanulids</taxon>
        <taxon>Aquifoliales</taxon>
        <taxon>Aquifoliaceae</taxon>
        <taxon>Ilex</taxon>
    </lineage>
</organism>
<evidence type="ECO:0000313" key="2">
    <source>
        <dbReference type="Proteomes" id="UP001642360"/>
    </source>
</evidence>
<dbReference type="PANTHER" id="PTHR34375">
    <property type="entry name" value="GATA ZINC FINGER PROTEIN-RELATED"/>
    <property type="match status" value="1"/>
</dbReference>
<name>A0ABC8SRR2_9AQUA</name>
<evidence type="ECO:0008006" key="3">
    <source>
        <dbReference type="Google" id="ProtNLM"/>
    </source>
</evidence>
<accession>A0ABC8SRR2</accession>
<dbReference type="Gene3D" id="3.30.559.10">
    <property type="entry name" value="Chloramphenicol acetyltransferase-like domain"/>
    <property type="match status" value="1"/>
</dbReference>
<dbReference type="SUPFAM" id="SSF52777">
    <property type="entry name" value="CoA-dependent acyltransferases"/>
    <property type="match status" value="2"/>
</dbReference>
<comment type="caution">
    <text evidence="1">The sequence shown here is derived from an EMBL/GenBank/DDBJ whole genome shotgun (WGS) entry which is preliminary data.</text>
</comment>
<dbReference type="InterPro" id="IPR023213">
    <property type="entry name" value="CAT-like_dom_sf"/>
</dbReference>
<dbReference type="PANTHER" id="PTHR34375:SF2">
    <property type="entry name" value="GATA ZINC FINGER PROTEIN"/>
    <property type="match status" value="1"/>
</dbReference>
<gene>
    <name evidence="1" type="ORF">ILEXP_LOCUS28540</name>
</gene>
<dbReference type="Proteomes" id="UP001642360">
    <property type="component" value="Unassembled WGS sequence"/>
</dbReference>
<evidence type="ECO:0000313" key="1">
    <source>
        <dbReference type="EMBL" id="CAK9159829.1"/>
    </source>
</evidence>
<dbReference type="AlphaFoldDB" id="A0ABC8SRR2"/>
<proteinExistence type="predicted"/>